<sequence length="243" mass="27630">MTLQETVAHEEQHDEVEILLPNTTIVTHCILKNDIPRLIKSFEDEADPFKETIAELINKRDPDGKSPLDIAATLGRSEIAKELLQRGADVNSITPKGYCALHHAAAWGQMAVLKVLVEFNFNLQQRNTHGERARETALRYNHPECVDYLDWAEARFFLMETCRTTQETVQDAEKVMGRLTKEDKSIALNCCKERLEWIDANQGATTQDFIDQKNALVEILGPILLKISEPRDEPPPKNQKKSK</sequence>
<dbReference type="InterPro" id="IPR029048">
    <property type="entry name" value="HSP70_C_sf"/>
</dbReference>
<reference evidence="4" key="2">
    <citation type="submission" date="2020-11" db="EMBL/GenBank/DDBJ databases">
        <authorList>
            <person name="McCartney M.A."/>
            <person name="Auch B."/>
            <person name="Kono T."/>
            <person name="Mallez S."/>
            <person name="Becker A."/>
            <person name="Gohl D.M."/>
            <person name="Silverstein K.A.T."/>
            <person name="Koren S."/>
            <person name="Bechman K.B."/>
            <person name="Herman A."/>
            <person name="Abrahante J.E."/>
            <person name="Garbe J."/>
        </authorList>
    </citation>
    <scope>NUCLEOTIDE SEQUENCE</scope>
    <source>
        <strain evidence="4">Duluth1</strain>
        <tissue evidence="4">Whole animal</tissue>
    </source>
</reference>
<dbReference type="AlphaFoldDB" id="A0A9D4J3T2"/>
<feature type="repeat" description="ANK" evidence="3">
    <location>
        <begin position="63"/>
        <end position="95"/>
    </location>
</feature>
<evidence type="ECO:0000256" key="1">
    <source>
        <dbReference type="ARBA" id="ARBA00022737"/>
    </source>
</evidence>
<keyword evidence="5" id="KW-1185">Reference proteome</keyword>
<evidence type="ECO:0000313" key="5">
    <source>
        <dbReference type="Proteomes" id="UP000828390"/>
    </source>
</evidence>
<name>A0A9D4J3T2_DREPO</name>
<dbReference type="PROSITE" id="PS50088">
    <property type="entry name" value="ANK_REPEAT"/>
    <property type="match status" value="2"/>
</dbReference>
<dbReference type="PROSITE" id="PS50297">
    <property type="entry name" value="ANK_REP_REGION"/>
    <property type="match status" value="1"/>
</dbReference>
<dbReference type="InterPro" id="IPR002110">
    <property type="entry name" value="Ankyrin_rpt"/>
</dbReference>
<organism evidence="4 5">
    <name type="scientific">Dreissena polymorpha</name>
    <name type="common">Zebra mussel</name>
    <name type="synonym">Mytilus polymorpha</name>
    <dbReference type="NCBI Taxonomy" id="45954"/>
    <lineage>
        <taxon>Eukaryota</taxon>
        <taxon>Metazoa</taxon>
        <taxon>Spiralia</taxon>
        <taxon>Lophotrochozoa</taxon>
        <taxon>Mollusca</taxon>
        <taxon>Bivalvia</taxon>
        <taxon>Autobranchia</taxon>
        <taxon>Heteroconchia</taxon>
        <taxon>Euheterodonta</taxon>
        <taxon>Imparidentia</taxon>
        <taxon>Neoheterodontei</taxon>
        <taxon>Myida</taxon>
        <taxon>Dreissenoidea</taxon>
        <taxon>Dreissenidae</taxon>
        <taxon>Dreissena</taxon>
    </lineage>
</organism>
<dbReference type="Gene3D" id="1.25.40.20">
    <property type="entry name" value="Ankyrin repeat-containing domain"/>
    <property type="match status" value="1"/>
</dbReference>
<dbReference type="Proteomes" id="UP000828390">
    <property type="component" value="Unassembled WGS sequence"/>
</dbReference>
<proteinExistence type="predicted"/>
<dbReference type="PANTHER" id="PTHR24201">
    <property type="entry name" value="ANK_REP_REGION DOMAIN-CONTAINING PROTEIN"/>
    <property type="match status" value="1"/>
</dbReference>
<dbReference type="InterPro" id="IPR050776">
    <property type="entry name" value="Ank_Repeat/CDKN_Inhibitor"/>
</dbReference>
<reference evidence="4" key="1">
    <citation type="journal article" date="2019" name="bioRxiv">
        <title>The Genome of the Zebra Mussel, Dreissena polymorpha: A Resource for Invasive Species Research.</title>
        <authorList>
            <person name="McCartney M.A."/>
            <person name="Auch B."/>
            <person name="Kono T."/>
            <person name="Mallez S."/>
            <person name="Zhang Y."/>
            <person name="Obille A."/>
            <person name="Becker A."/>
            <person name="Abrahante J.E."/>
            <person name="Garbe J."/>
            <person name="Badalamenti J.P."/>
            <person name="Herman A."/>
            <person name="Mangelson H."/>
            <person name="Liachko I."/>
            <person name="Sullivan S."/>
            <person name="Sone E.D."/>
            <person name="Koren S."/>
            <person name="Silverstein K.A.T."/>
            <person name="Beckman K.B."/>
            <person name="Gohl D.M."/>
        </authorList>
    </citation>
    <scope>NUCLEOTIDE SEQUENCE</scope>
    <source>
        <strain evidence="4">Duluth1</strain>
        <tissue evidence="4">Whole animal</tissue>
    </source>
</reference>
<dbReference type="InterPro" id="IPR036770">
    <property type="entry name" value="Ankyrin_rpt-contain_sf"/>
</dbReference>
<dbReference type="EMBL" id="JAIWYP010000007">
    <property type="protein sequence ID" value="KAH3794718.1"/>
    <property type="molecule type" value="Genomic_DNA"/>
</dbReference>
<feature type="repeat" description="ANK" evidence="3">
    <location>
        <begin position="96"/>
        <end position="128"/>
    </location>
</feature>
<dbReference type="SMART" id="SM00248">
    <property type="entry name" value="ANK"/>
    <property type="match status" value="2"/>
</dbReference>
<evidence type="ECO:0000256" key="2">
    <source>
        <dbReference type="ARBA" id="ARBA00023043"/>
    </source>
</evidence>
<dbReference type="Pfam" id="PF00023">
    <property type="entry name" value="Ank"/>
    <property type="match status" value="1"/>
</dbReference>
<dbReference type="SUPFAM" id="SSF100934">
    <property type="entry name" value="Heat shock protein 70kD (HSP70), C-terminal subdomain"/>
    <property type="match status" value="1"/>
</dbReference>
<evidence type="ECO:0000256" key="3">
    <source>
        <dbReference type="PROSITE-ProRule" id="PRU00023"/>
    </source>
</evidence>
<dbReference type="Gene3D" id="1.20.1270.10">
    <property type="match status" value="1"/>
</dbReference>
<evidence type="ECO:0000313" key="4">
    <source>
        <dbReference type="EMBL" id="KAH3794718.1"/>
    </source>
</evidence>
<keyword evidence="1" id="KW-0677">Repeat</keyword>
<protein>
    <recommendedName>
        <fullName evidence="6">Ankyrin repeat domain-containing protein 45</fullName>
    </recommendedName>
</protein>
<dbReference type="SUPFAM" id="SSF48403">
    <property type="entry name" value="Ankyrin repeat"/>
    <property type="match status" value="1"/>
</dbReference>
<evidence type="ECO:0008006" key="6">
    <source>
        <dbReference type="Google" id="ProtNLM"/>
    </source>
</evidence>
<comment type="caution">
    <text evidence="4">The sequence shown here is derived from an EMBL/GenBank/DDBJ whole genome shotgun (WGS) entry which is preliminary data.</text>
</comment>
<dbReference type="Pfam" id="PF12796">
    <property type="entry name" value="Ank_2"/>
    <property type="match status" value="1"/>
</dbReference>
<accession>A0A9D4J3T2</accession>
<keyword evidence="2 3" id="KW-0040">ANK repeat</keyword>
<gene>
    <name evidence="4" type="ORF">DPMN_148256</name>
</gene>